<dbReference type="EMBL" id="EU760641">
    <property type="protein sequence ID" value="ACE95709.1"/>
    <property type="molecule type" value="mRNA"/>
</dbReference>
<dbReference type="ExpressionAtlas" id="B3VKX2">
    <property type="expression patterns" value="baseline and differential"/>
</dbReference>
<name>B3VKX2_SOYBN</name>
<evidence type="ECO:0000256" key="1">
    <source>
        <dbReference type="SAM" id="MobiDB-lite"/>
    </source>
</evidence>
<accession>B3VKX2</accession>
<evidence type="ECO:0000313" key="2">
    <source>
        <dbReference type="EMBL" id="ACE95709.1"/>
    </source>
</evidence>
<feature type="region of interest" description="Disordered" evidence="1">
    <location>
        <begin position="1"/>
        <end position="39"/>
    </location>
</feature>
<reference evidence="2" key="1">
    <citation type="submission" date="2008-05" db="EMBL/GenBank/DDBJ databases">
        <title>Isolation of a mutant clone of omega-6 fatty acid desaturase from Glycine max.</title>
        <authorList>
            <person name="Dev S.S."/>
            <person name="Joseph A.Y."/>
            <person name="Babu V.S."/>
            <person name="Rajesh M."/>
            <person name="Harish M.D."/>
            <person name="Anisha S."/>
            <person name="Mohankumar C."/>
        </authorList>
    </citation>
    <scope>NUCLEOTIDE SEQUENCE</scope>
</reference>
<protein>
    <submittedName>
        <fullName evidence="2">Truncated omega-6 fatty acid desaturase</fullName>
    </submittedName>
</protein>
<sequence length="39" mass="4122">MGLAKETIMGGGGRVAKVEIQQKKPLSRVPNTKPPFTVG</sequence>
<dbReference type="AlphaFoldDB" id="B3VKX2"/>
<proteinExistence type="evidence at transcript level"/>
<organism evidence="2">
    <name type="scientific">Glycine max</name>
    <name type="common">Soybean</name>
    <name type="synonym">Glycine hispida</name>
    <dbReference type="NCBI Taxonomy" id="3847"/>
    <lineage>
        <taxon>Eukaryota</taxon>
        <taxon>Viridiplantae</taxon>
        <taxon>Streptophyta</taxon>
        <taxon>Embryophyta</taxon>
        <taxon>Tracheophyta</taxon>
        <taxon>Spermatophyta</taxon>
        <taxon>Magnoliopsida</taxon>
        <taxon>eudicotyledons</taxon>
        <taxon>Gunneridae</taxon>
        <taxon>Pentapetalae</taxon>
        <taxon>rosids</taxon>
        <taxon>fabids</taxon>
        <taxon>Fabales</taxon>
        <taxon>Fabaceae</taxon>
        <taxon>Papilionoideae</taxon>
        <taxon>50 kb inversion clade</taxon>
        <taxon>NPAAA clade</taxon>
        <taxon>indigoferoid/millettioid clade</taxon>
        <taxon>Phaseoleae</taxon>
        <taxon>Glycine</taxon>
        <taxon>Glycine subgen. Soja</taxon>
    </lineage>
</organism>